<keyword evidence="5" id="KW-0804">Transcription</keyword>
<dbReference type="OrthoDB" id="747528at2759"/>
<evidence type="ECO:0000256" key="1">
    <source>
        <dbReference type="ARBA" id="ARBA00022723"/>
    </source>
</evidence>
<dbReference type="PANTHER" id="PTHR46201">
    <property type="entry name" value="PHD FINGER PROTEIN MALE MEIOCYTE DEATH 1-RELATED"/>
    <property type="match status" value="1"/>
</dbReference>
<reference evidence="7" key="1">
    <citation type="journal article" date="2019" name="Nat. Commun.">
        <title>Genome-wide association mapping of date palm fruit traits.</title>
        <authorList>
            <person name="Hazzouri K.M."/>
            <person name="Gros-Balthazard M."/>
            <person name="Flowers J.M."/>
            <person name="Copetti D."/>
            <person name="Lemansour A."/>
            <person name="Lebrun M."/>
            <person name="Masmoudi K."/>
            <person name="Ferrand S."/>
            <person name="Dhar M.I."/>
            <person name="Fresquez Z.A."/>
            <person name="Rosas U."/>
            <person name="Zhang J."/>
            <person name="Talag J."/>
            <person name="Lee S."/>
            <person name="Kudrna D."/>
            <person name="Powell R.F."/>
            <person name="Leitch I.J."/>
            <person name="Krueger R.R."/>
            <person name="Wing R.A."/>
            <person name="Amiri K.M.A."/>
            <person name="Purugganan M.D."/>
        </authorList>
    </citation>
    <scope>NUCLEOTIDE SEQUENCE [LARGE SCALE GENOMIC DNA]</scope>
    <source>
        <strain evidence="7">cv. Khalas</strain>
    </source>
</reference>
<dbReference type="PROSITE" id="PS01359">
    <property type="entry name" value="ZF_PHD_1"/>
    <property type="match status" value="1"/>
</dbReference>
<feature type="domain" description="Zinc finger PHD-type" evidence="6">
    <location>
        <begin position="452"/>
        <end position="499"/>
    </location>
</feature>
<dbReference type="InterPro" id="IPR059080">
    <property type="entry name" value="WHD_PTC1"/>
</dbReference>
<dbReference type="GO" id="GO:0008270">
    <property type="term" value="F:zinc ion binding"/>
    <property type="evidence" value="ECO:0007669"/>
    <property type="project" value="UniProtKB-KW"/>
</dbReference>
<dbReference type="GeneID" id="103704801"/>
<accession>A0A8B8J302</accession>
<dbReference type="InterPro" id="IPR011011">
    <property type="entry name" value="Znf_FYVE_PHD"/>
</dbReference>
<dbReference type="CDD" id="cd15556">
    <property type="entry name" value="PHD_MMD1_like"/>
    <property type="match status" value="1"/>
</dbReference>
<dbReference type="Pfam" id="PF25565">
    <property type="entry name" value="Ubiquitin_At1g33420"/>
    <property type="match status" value="1"/>
</dbReference>
<evidence type="ECO:0000313" key="8">
    <source>
        <dbReference type="RefSeq" id="XP_026659538.2"/>
    </source>
</evidence>
<dbReference type="PANTHER" id="PTHR46201:SF3">
    <property type="entry name" value="OS01G0877500 PROTEIN"/>
    <property type="match status" value="1"/>
</dbReference>
<evidence type="ECO:0000313" key="7">
    <source>
        <dbReference type="Proteomes" id="UP000228380"/>
    </source>
</evidence>
<dbReference type="SMART" id="SM00249">
    <property type="entry name" value="PHD"/>
    <property type="match status" value="1"/>
</dbReference>
<dbReference type="InterPro" id="IPR001965">
    <property type="entry name" value="Znf_PHD"/>
</dbReference>
<dbReference type="Proteomes" id="UP000228380">
    <property type="component" value="Chromosome 14"/>
</dbReference>
<keyword evidence="2" id="KW-0863">Zinc-finger</keyword>
<evidence type="ECO:0000256" key="5">
    <source>
        <dbReference type="ARBA" id="ARBA00023163"/>
    </source>
</evidence>
<dbReference type="AlphaFoldDB" id="A0A8B8J302"/>
<proteinExistence type="predicted"/>
<dbReference type="Pfam" id="PF00628">
    <property type="entry name" value="PHD"/>
    <property type="match status" value="1"/>
</dbReference>
<gene>
    <name evidence="8" type="primary">LOC103704801</name>
</gene>
<sequence>MKSGDIEDWMSLQFEDPTHLLHGVVHANGYGHLLRINGREGGSKILRGCDLMDFWDRLCKFLRVRKVTLMDVSKKQGMEYRLLHAVTSGRSWYGDWGYEFGAGSFGLTADAYQKAVDTLSSTPLSLFLPHDRPPRTQLESTISLYRALSDRPLRTVSDLFRYLVQLLRDSHEQKHSELTKEEEAWTAEDVVLAEDAIIEFLRDVGWFRWVTQRSLREATCRAIRSPELLDYCLKRMGGKLTDDGTIVAVRCHAGTNVIEYRLEANSTKPLPAQYLCRPSAYHLLHDMKFLYDALLNPTTMQPCKPQLKWEHTRNAASKLLDCKQFIKHYDKMDDLGASNPFAVRICCRVEVVDRPKDYTAPPPELLVLPTAATVADLKSEVTKAFQETYLIFKNFQAEQVLVDHRGVGDATRIKHILRSNEIVRVRGRCLAGDEDRLEHFRMERGMDEWIVDCICGAKDDDGERMLACDMCGVWQHTRCSGISDLDEEVPAQFVCRLCGSSSKSIISSDSTTFGRCQNQQFHQSPQRVNIEV</sequence>
<dbReference type="InterPro" id="IPR019786">
    <property type="entry name" value="Zinc_finger_PHD-type_CS"/>
</dbReference>
<keyword evidence="1" id="KW-0479">Metal-binding</keyword>
<dbReference type="InterPro" id="IPR057765">
    <property type="entry name" value="MS1-like_ubiquitin"/>
</dbReference>
<keyword evidence="3" id="KW-0862">Zinc</keyword>
<keyword evidence="4" id="KW-0805">Transcription regulation</keyword>
<reference evidence="8" key="2">
    <citation type="submission" date="2025-08" db="UniProtKB">
        <authorList>
            <consortium name="RefSeq"/>
        </authorList>
    </citation>
    <scope>IDENTIFICATION</scope>
    <source>
        <tissue evidence="8">Young leaves</tissue>
    </source>
</reference>
<dbReference type="SUPFAM" id="SSF57903">
    <property type="entry name" value="FYVE/PHD zinc finger"/>
    <property type="match status" value="1"/>
</dbReference>
<dbReference type="InterPro" id="IPR020549">
    <property type="entry name" value="YbeY_CS"/>
</dbReference>
<dbReference type="KEGG" id="pda:103704801"/>
<protein>
    <submittedName>
        <fullName evidence="8">PHD finger protein At1g33420-like</fullName>
    </submittedName>
</protein>
<dbReference type="InterPro" id="IPR058054">
    <property type="entry name" value="Znf_MS1-like"/>
</dbReference>
<dbReference type="PROSITE" id="PS01306">
    <property type="entry name" value="UPF0054"/>
    <property type="match status" value="1"/>
</dbReference>
<name>A0A8B8J302_PHODC</name>
<evidence type="ECO:0000256" key="4">
    <source>
        <dbReference type="ARBA" id="ARBA00023015"/>
    </source>
</evidence>
<dbReference type="Pfam" id="PF25874">
    <property type="entry name" value="WHD_plant_repro"/>
    <property type="match status" value="1"/>
</dbReference>
<dbReference type="RefSeq" id="XP_026659538.2">
    <property type="nucleotide sequence ID" value="XM_026803737.2"/>
</dbReference>
<organism evidence="7 8">
    <name type="scientific">Phoenix dactylifera</name>
    <name type="common">Date palm</name>
    <dbReference type="NCBI Taxonomy" id="42345"/>
    <lineage>
        <taxon>Eukaryota</taxon>
        <taxon>Viridiplantae</taxon>
        <taxon>Streptophyta</taxon>
        <taxon>Embryophyta</taxon>
        <taxon>Tracheophyta</taxon>
        <taxon>Spermatophyta</taxon>
        <taxon>Magnoliopsida</taxon>
        <taxon>Liliopsida</taxon>
        <taxon>Arecaceae</taxon>
        <taxon>Coryphoideae</taxon>
        <taxon>Phoeniceae</taxon>
        <taxon>Phoenix</taxon>
    </lineage>
</organism>
<dbReference type="Gene3D" id="3.30.40.10">
    <property type="entry name" value="Zinc/RING finger domain, C3HC4 (zinc finger)"/>
    <property type="match status" value="1"/>
</dbReference>
<evidence type="ECO:0000256" key="2">
    <source>
        <dbReference type="ARBA" id="ARBA00022771"/>
    </source>
</evidence>
<dbReference type="InterPro" id="IPR013083">
    <property type="entry name" value="Znf_RING/FYVE/PHD"/>
</dbReference>
<evidence type="ECO:0000259" key="6">
    <source>
        <dbReference type="SMART" id="SM00249"/>
    </source>
</evidence>
<dbReference type="InterPro" id="IPR019787">
    <property type="entry name" value="Znf_PHD-finger"/>
</dbReference>
<evidence type="ECO:0000256" key="3">
    <source>
        <dbReference type="ARBA" id="ARBA00022833"/>
    </source>
</evidence>
<keyword evidence="7" id="KW-1185">Reference proteome</keyword>